<accession>A0ABR7Q0L6</accession>
<dbReference type="InterPro" id="IPR005560">
    <property type="entry name" value="Csp_YhjQ"/>
</dbReference>
<keyword evidence="2" id="KW-1185">Reference proteome</keyword>
<dbReference type="EMBL" id="VZQQ01000079">
    <property type="protein sequence ID" value="MBC8752072.1"/>
    <property type="molecule type" value="Genomic_DNA"/>
</dbReference>
<protein>
    <submittedName>
        <fullName evidence="1">Four-helix bundle copper-binding protein</fullName>
    </submittedName>
</protein>
<gene>
    <name evidence="1" type="ORF">F6X42_38180</name>
</gene>
<dbReference type="Proteomes" id="UP000736373">
    <property type="component" value="Unassembled WGS sequence"/>
</dbReference>
<proteinExistence type="predicted"/>
<reference evidence="1 2" key="1">
    <citation type="submission" date="2019-09" db="EMBL/GenBank/DDBJ databases">
        <title>Paraburkholderia podalyriae sp. nov., A South African Podalyria-associated rhizobium.</title>
        <authorList>
            <person name="Mavima L."/>
            <person name="Beukes C.W."/>
            <person name="Palmer M."/>
            <person name="De Meyer S.E."/>
            <person name="James E.K."/>
            <person name="Maluk M."/>
            <person name="Avontuur J.R."/>
            <person name="Chan W.Y."/>
            <person name="Venter S.N."/>
            <person name="Steenkamp E.T."/>
        </authorList>
    </citation>
    <scope>NUCLEOTIDE SEQUENCE [LARGE SCALE GENOMIC DNA]</scope>
    <source>
        <strain evidence="1 2">WC7.3b</strain>
    </source>
</reference>
<dbReference type="Gene3D" id="1.20.1270.360">
    <property type="match status" value="1"/>
</dbReference>
<dbReference type="InterPro" id="IPR044543">
    <property type="entry name" value="YHJQ-like"/>
</dbReference>
<evidence type="ECO:0000313" key="2">
    <source>
        <dbReference type="Proteomes" id="UP000736373"/>
    </source>
</evidence>
<dbReference type="RefSeq" id="WP_187638946.1">
    <property type="nucleotide sequence ID" value="NZ_VZQQ01000079.1"/>
</dbReference>
<dbReference type="Pfam" id="PF03860">
    <property type="entry name" value="Csp"/>
    <property type="match status" value="1"/>
</dbReference>
<organism evidence="1 2">
    <name type="scientific">Paraburkholderia podalyriae</name>
    <dbReference type="NCBI Taxonomy" id="1938811"/>
    <lineage>
        <taxon>Bacteria</taxon>
        <taxon>Pseudomonadati</taxon>
        <taxon>Pseudomonadota</taxon>
        <taxon>Betaproteobacteria</taxon>
        <taxon>Burkholderiales</taxon>
        <taxon>Burkholderiaceae</taxon>
        <taxon>Paraburkholderia</taxon>
    </lineage>
</organism>
<dbReference type="CDD" id="cd08026">
    <property type="entry name" value="DUF326"/>
    <property type="match status" value="1"/>
</dbReference>
<comment type="caution">
    <text evidence="1">The sequence shown here is derived from an EMBL/GenBank/DDBJ whole genome shotgun (WGS) entry which is preliminary data.</text>
</comment>
<sequence>MEHQEHQSCIRACDACAAACDHCATACLSEQDVAHMAECIKSDMDCADICRLASAVMARGSSRAKDICSLCASICNACAAECEKHRHEHCKQCAEACRNCAKECRAMGQ</sequence>
<dbReference type="PANTHER" id="PTHR37310:SF1">
    <property type="entry name" value="CYTOPLASMIC PROTEIN"/>
    <property type="match status" value="1"/>
</dbReference>
<dbReference type="PANTHER" id="PTHR37310">
    <property type="entry name" value="CYTOPLASMIC PROTEIN-RELATED"/>
    <property type="match status" value="1"/>
</dbReference>
<name>A0ABR7Q0L6_9BURK</name>
<evidence type="ECO:0000313" key="1">
    <source>
        <dbReference type="EMBL" id="MBC8752072.1"/>
    </source>
</evidence>